<dbReference type="Proteomes" id="UP000319263">
    <property type="component" value="Chromosome"/>
</dbReference>
<keyword evidence="2" id="KW-1133">Transmembrane helix</keyword>
<dbReference type="Pfam" id="PF10708">
    <property type="entry name" value="DUF2510"/>
    <property type="match status" value="1"/>
</dbReference>
<sequence>MASAGWYPDPGGQPGMYRYWDGQSWSAALSASPTAAPPHPELGQPTERPADSAADETRPTAYQSYRQQAEKKRPIGWWIGGGLGVIAIIVVVVLLIRTLGGGTFGGGNDPGGPGSANPCPTTTFSASAGADHPNDGRVHGGPLSYPRLGAPWSAPHGDDRVPFGSDIQSQTVVTETYGYKQQWLAGVLIAQLIAGDGFFTPQQGSQIVAKCVVGTFYGDNPVQRHDLVSKATKVDGRDAWYLKSHLQFDIKGLQAKGETMIIVIINVGAISGLYYASIPDNAKQYQADADKVLDQLTVD</sequence>
<organism evidence="4 5">
    <name type="scientific">Microlunatus elymi</name>
    <dbReference type="NCBI Taxonomy" id="2596828"/>
    <lineage>
        <taxon>Bacteria</taxon>
        <taxon>Bacillati</taxon>
        <taxon>Actinomycetota</taxon>
        <taxon>Actinomycetes</taxon>
        <taxon>Propionibacteriales</taxon>
        <taxon>Propionibacteriaceae</taxon>
        <taxon>Microlunatus</taxon>
    </lineage>
</organism>
<proteinExistence type="predicted"/>
<dbReference type="KEGG" id="mik:FOE78_22200"/>
<evidence type="ECO:0000313" key="5">
    <source>
        <dbReference type="Proteomes" id="UP000319263"/>
    </source>
</evidence>
<reference evidence="4 5" key="1">
    <citation type="submission" date="2019-07" db="EMBL/GenBank/DDBJ databases">
        <title>Microlunatus dokdonensis sp. nov. isolated from the rhizospheric soil of the wild plant Elymus tsukushiensis.</title>
        <authorList>
            <person name="Ghim S.-Y."/>
            <person name="Hwang Y.-J."/>
            <person name="Son J.-S."/>
            <person name="Shin J.-H."/>
        </authorList>
    </citation>
    <scope>NUCLEOTIDE SEQUENCE [LARGE SCALE GENOMIC DNA]</scope>
    <source>
        <strain evidence="4 5">KUDC0627</strain>
    </source>
</reference>
<accession>A0A516Q4E6</accession>
<dbReference type="OrthoDB" id="5065474at2"/>
<protein>
    <submittedName>
        <fullName evidence="4">DUF2510 domain-containing protein</fullName>
    </submittedName>
</protein>
<dbReference type="EMBL" id="CP041692">
    <property type="protein sequence ID" value="QDP98255.1"/>
    <property type="molecule type" value="Genomic_DNA"/>
</dbReference>
<gene>
    <name evidence="4" type="ORF">FOE78_22200</name>
</gene>
<feature type="region of interest" description="Disordered" evidence="1">
    <location>
        <begin position="28"/>
        <end position="66"/>
    </location>
</feature>
<dbReference type="InterPro" id="IPR018929">
    <property type="entry name" value="DUF2510"/>
</dbReference>
<dbReference type="RefSeq" id="WP_143988196.1">
    <property type="nucleotide sequence ID" value="NZ_CP041692.1"/>
</dbReference>
<keyword evidence="2" id="KW-0812">Transmembrane</keyword>
<evidence type="ECO:0000313" key="4">
    <source>
        <dbReference type="EMBL" id="QDP98255.1"/>
    </source>
</evidence>
<feature type="transmembrane region" description="Helical" evidence="2">
    <location>
        <begin position="75"/>
        <end position="96"/>
    </location>
</feature>
<name>A0A516Q4E6_9ACTN</name>
<keyword evidence="5" id="KW-1185">Reference proteome</keyword>
<evidence type="ECO:0000256" key="2">
    <source>
        <dbReference type="SAM" id="Phobius"/>
    </source>
</evidence>
<evidence type="ECO:0000259" key="3">
    <source>
        <dbReference type="Pfam" id="PF10708"/>
    </source>
</evidence>
<feature type="domain" description="DUF2510" evidence="3">
    <location>
        <begin position="4"/>
        <end position="37"/>
    </location>
</feature>
<keyword evidence="2" id="KW-0472">Membrane</keyword>
<evidence type="ECO:0000256" key="1">
    <source>
        <dbReference type="SAM" id="MobiDB-lite"/>
    </source>
</evidence>
<dbReference type="AlphaFoldDB" id="A0A516Q4E6"/>